<dbReference type="OrthoDB" id="9780685at2"/>
<gene>
    <name evidence="8" type="ORF">D9V41_15845</name>
</gene>
<dbReference type="GO" id="GO:0003961">
    <property type="term" value="F:O-acetylhomoserine aminocarboxypropyltransferase activity"/>
    <property type="evidence" value="ECO:0007669"/>
    <property type="project" value="TreeGrafter"/>
</dbReference>
<evidence type="ECO:0000256" key="1">
    <source>
        <dbReference type="ARBA" id="ARBA00001933"/>
    </source>
</evidence>
<reference evidence="8 9" key="1">
    <citation type="submission" date="2018-10" db="EMBL/GenBank/DDBJ databases">
        <title>Aeromicrobium sp. 9W16Y-2 whole genome shotgun sequence.</title>
        <authorList>
            <person name="Li F."/>
        </authorList>
    </citation>
    <scope>NUCLEOTIDE SEQUENCE [LARGE SCALE GENOMIC DNA]</scope>
    <source>
        <strain evidence="8 9">9W16Y-2</strain>
    </source>
</reference>
<sequence>MSENWSFETKQIHAGQEPDPTTGARALPIYQTTSYQFRDTQHAADLFGLAEPGNIYTRIMNPTQDAVEQRIAAIEGGVGALLVASGQAATTGALTNVAEAGDHIVASASLYGGTDSLLRHSFPKLGIEVSFVTEPNDPQQWRDAVRENTKAFFGETIGNPKGDVLDLEAVAAVAREVGVPFIVDNTVATPYLLNPLQHGADTVVHSATKYLGGHGTAIAGVVVDGGTFDYGAHGDKFPGFTTPDESYHGLVFAEALGPAAYLTKLRVQYLRNVGPAIAPFNAWLLAQGLETLSLRVERHVENARRVAEWLQSRDDVASVHWASLASSPYQELAQKYVPKGAGAIVTFELPGGVDAGRRFIDALELHSHVANIGDVRSLAIHPASTTHSQLTPEEQAGAGVTPGLVRLAVGLEGIDDILADLDAGFRAAK</sequence>
<organism evidence="8 9">
    <name type="scientific">Aeromicrobium phragmitis</name>
    <dbReference type="NCBI Taxonomy" id="2478914"/>
    <lineage>
        <taxon>Bacteria</taxon>
        <taxon>Bacillati</taxon>
        <taxon>Actinomycetota</taxon>
        <taxon>Actinomycetes</taxon>
        <taxon>Propionibacteriales</taxon>
        <taxon>Nocardioidaceae</taxon>
        <taxon>Aeromicrobium</taxon>
    </lineage>
</organism>
<keyword evidence="3" id="KW-0808">Transferase</keyword>
<comment type="caution">
    <text evidence="8">The sequence shown here is derived from an EMBL/GenBank/DDBJ whole genome shotgun (WGS) entry which is preliminary data.</text>
</comment>
<dbReference type="AlphaFoldDB" id="A0A3L8PH72"/>
<dbReference type="Pfam" id="PF01053">
    <property type="entry name" value="Cys_Met_Meta_PP"/>
    <property type="match status" value="1"/>
</dbReference>
<dbReference type="CDD" id="cd00614">
    <property type="entry name" value="CGS_like"/>
    <property type="match status" value="1"/>
</dbReference>
<feature type="modified residue" description="N6-(pyridoxal phosphate)lysine" evidence="5">
    <location>
        <position position="209"/>
    </location>
</feature>
<feature type="region of interest" description="Disordered" evidence="7">
    <location>
        <begin position="1"/>
        <end position="23"/>
    </location>
</feature>
<evidence type="ECO:0000256" key="3">
    <source>
        <dbReference type="ARBA" id="ARBA00022679"/>
    </source>
</evidence>
<name>A0A3L8PH72_9ACTN</name>
<dbReference type="InterPro" id="IPR015421">
    <property type="entry name" value="PyrdxlP-dep_Trfase_major"/>
</dbReference>
<dbReference type="InterPro" id="IPR015422">
    <property type="entry name" value="PyrdxlP-dep_Trfase_small"/>
</dbReference>
<dbReference type="RefSeq" id="WP_121795561.1">
    <property type="nucleotide sequence ID" value="NZ_RDBF01000017.1"/>
</dbReference>
<evidence type="ECO:0000313" key="9">
    <source>
        <dbReference type="Proteomes" id="UP000282515"/>
    </source>
</evidence>
<evidence type="ECO:0000256" key="6">
    <source>
        <dbReference type="RuleBase" id="RU362118"/>
    </source>
</evidence>
<dbReference type="InterPro" id="IPR000277">
    <property type="entry name" value="Cys/Met-Metab_PyrdxlP-dep_enz"/>
</dbReference>
<dbReference type="GO" id="GO:0019346">
    <property type="term" value="P:transsulfuration"/>
    <property type="evidence" value="ECO:0007669"/>
    <property type="project" value="InterPro"/>
</dbReference>
<dbReference type="GO" id="GO:0004124">
    <property type="term" value="F:cysteine synthase activity"/>
    <property type="evidence" value="ECO:0007669"/>
    <property type="project" value="TreeGrafter"/>
</dbReference>
<dbReference type="Gene3D" id="3.90.1150.10">
    <property type="entry name" value="Aspartate Aminotransferase, domain 1"/>
    <property type="match status" value="1"/>
</dbReference>
<dbReference type="EMBL" id="RDBF01000017">
    <property type="protein sequence ID" value="RLV54596.1"/>
    <property type="molecule type" value="Genomic_DNA"/>
</dbReference>
<dbReference type="PANTHER" id="PTHR43797:SF2">
    <property type="entry name" value="HOMOCYSTEINE_CYSTEINE SYNTHASE"/>
    <property type="match status" value="1"/>
</dbReference>
<dbReference type="PANTHER" id="PTHR43797">
    <property type="entry name" value="HOMOCYSTEINE/CYSTEINE SYNTHASE"/>
    <property type="match status" value="1"/>
</dbReference>
<dbReference type="Proteomes" id="UP000282515">
    <property type="component" value="Unassembled WGS sequence"/>
</dbReference>
<dbReference type="FunFam" id="3.40.640.10:FF:000035">
    <property type="entry name" value="O-succinylhomoserine sulfhydrylase"/>
    <property type="match status" value="1"/>
</dbReference>
<dbReference type="NCBIfam" id="TIGR01326">
    <property type="entry name" value="OAH_OAS_sulfhy"/>
    <property type="match status" value="1"/>
</dbReference>
<dbReference type="GO" id="GO:0006535">
    <property type="term" value="P:cysteine biosynthetic process from serine"/>
    <property type="evidence" value="ECO:0007669"/>
    <property type="project" value="TreeGrafter"/>
</dbReference>
<accession>A0A3L8PH72</accession>
<dbReference type="Gene3D" id="3.40.640.10">
    <property type="entry name" value="Type I PLP-dependent aspartate aminotransferase-like (Major domain)"/>
    <property type="match status" value="1"/>
</dbReference>
<dbReference type="GO" id="GO:0030170">
    <property type="term" value="F:pyridoxal phosphate binding"/>
    <property type="evidence" value="ECO:0007669"/>
    <property type="project" value="InterPro"/>
</dbReference>
<dbReference type="SUPFAM" id="SSF53383">
    <property type="entry name" value="PLP-dependent transferases"/>
    <property type="match status" value="1"/>
</dbReference>
<evidence type="ECO:0000256" key="7">
    <source>
        <dbReference type="SAM" id="MobiDB-lite"/>
    </source>
</evidence>
<proteinExistence type="inferred from homology"/>
<dbReference type="GO" id="GO:0071269">
    <property type="term" value="P:L-homocysteine biosynthetic process"/>
    <property type="evidence" value="ECO:0007669"/>
    <property type="project" value="TreeGrafter"/>
</dbReference>
<dbReference type="InterPro" id="IPR006235">
    <property type="entry name" value="OAc-hSer/O-AcSer_sulfhydrylase"/>
</dbReference>
<evidence type="ECO:0000256" key="5">
    <source>
        <dbReference type="PIRSR" id="PIRSR001434-2"/>
    </source>
</evidence>
<keyword evidence="4 5" id="KW-0663">Pyridoxal phosphate</keyword>
<dbReference type="NCBIfam" id="NF005872">
    <property type="entry name" value="PRK07812.1"/>
    <property type="match status" value="1"/>
</dbReference>
<dbReference type="PIRSF" id="PIRSF001434">
    <property type="entry name" value="CGS"/>
    <property type="match status" value="1"/>
</dbReference>
<keyword evidence="9" id="KW-1185">Reference proteome</keyword>
<dbReference type="GO" id="GO:0005737">
    <property type="term" value="C:cytoplasm"/>
    <property type="evidence" value="ECO:0007669"/>
    <property type="project" value="TreeGrafter"/>
</dbReference>
<dbReference type="InterPro" id="IPR015424">
    <property type="entry name" value="PyrdxlP-dep_Trfase"/>
</dbReference>
<protein>
    <submittedName>
        <fullName evidence="8">Bifunctional o-acetylhomoserine/o-acetylserine sulfhydrylase</fullName>
    </submittedName>
</protein>
<evidence type="ECO:0000313" key="8">
    <source>
        <dbReference type="EMBL" id="RLV54596.1"/>
    </source>
</evidence>
<evidence type="ECO:0000256" key="2">
    <source>
        <dbReference type="ARBA" id="ARBA00009077"/>
    </source>
</evidence>
<comment type="similarity">
    <text evidence="2 6">Belongs to the trans-sulfuration enzymes family.</text>
</comment>
<comment type="cofactor">
    <cofactor evidence="1 6">
        <name>pyridoxal 5'-phosphate</name>
        <dbReference type="ChEBI" id="CHEBI:597326"/>
    </cofactor>
</comment>
<evidence type="ECO:0000256" key="4">
    <source>
        <dbReference type="ARBA" id="ARBA00022898"/>
    </source>
</evidence>